<feature type="domain" description="Holliday junction DNA helicase RuvA C-terminal" evidence="8">
    <location>
        <begin position="149"/>
        <end position="194"/>
    </location>
</feature>
<dbReference type="SUPFAM" id="SSF50249">
    <property type="entry name" value="Nucleic acid-binding proteins"/>
    <property type="match status" value="1"/>
</dbReference>
<dbReference type="GO" id="GO:0004386">
    <property type="term" value="F:helicase activity"/>
    <property type="evidence" value="ECO:0007669"/>
    <property type="project" value="UniProtKB-KW"/>
</dbReference>
<comment type="domain">
    <text evidence="6">Has three domains with a flexible linker between the domains II and III and assumes an 'L' shape. Domain III is highly mobile and contacts RuvB.</text>
</comment>
<comment type="subunit">
    <text evidence="6">Homotetramer. Forms an RuvA(8)-RuvB(12)-Holliday junction (HJ) complex. HJ DNA is sandwiched between 2 RuvA tetramers; dsDNA enters through RuvA and exits via RuvB. An RuvB hexamer assembles on each DNA strand where it exits the tetramer. Each RuvB hexamer is contacted by two RuvA subunits (via domain III) on 2 adjacent RuvB subunits; this complex drives branch migration. In the full resolvosome a probable DNA-RuvA(4)-RuvB(12)-RuvC(2) complex forms which resolves the HJ.</text>
</comment>
<dbReference type="InterPro" id="IPR011114">
    <property type="entry name" value="RuvA_C"/>
</dbReference>
<evidence type="ECO:0000256" key="4">
    <source>
        <dbReference type="ARBA" id="ARBA00023172"/>
    </source>
</evidence>
<keyword evidence="3 6" id="KW-0238">DNA-binding</keyword>
<proteinExistence type="inferred from homology"/>
<evidence type="ECO:0000259" key="8">
    <source>
        <dbReference type="Pfam" id="PF07499"/>
    </source>
</evidence>
<accession>A0ABX2F0A4</accession>
<dbReference type="SUPFAM" id="SSF47781">
    <property type="entry name" value="RuvA domain 2-like"/>
    <property type="match status" value="1"/>
</dbReference>
<name>A0ABX2F0A4_9PSEU</name>
<comment type="function">
    <text evidence="6">The RuvA-RuvB-RuvC complex processes Holliday junction (HJ) DNA during genetic recombination and DNA repair, while the RuvA-RuvB complex plays an important role in the rescue of blocked DNA replication forks via replication fork reversal (RFR). RuvA specifically binds to HJ cruciform DNA, conferring on it an open structure. The RuvB hexamer acts as an ATP-dependent pump, pulling dsDNA into and through the RuvAB complex. HJ branch migration allows RuvC to scan DNA until it finds its consensus sequence, where it cleaves and resolves the cruciform DNA.</text>
</comment>
<reference evidence="9 10" key="1">
    <citation type="submission" date="2020-01" db="EMBL/GenBank/DDBJ databases">
        <title>Kibdelosporangium persica a novel Actinomycetes from a hot desert in Iran.</title>
        <authorList>
            <person name="Safaei N."/>
            <person name="Zaburannyi N."/>
            <person name="Mueller R."/>
            <person name="Wink J."/>
        </authorList>
    </citation>
    <scope>NUCLEOTIDE SEQUENCE [LARGE SCALE GENOMIC DNA]</scope>
    <source>
        <strain evidence="9 10">4NS15</strain>
    </source>
</reference>
<evidence type="ECO:0000256" key="3">
    <source>
        <dbReference type="ARBA" id="ARBA00023125"/>
    </source>
</evidence>
<dbReference type="Pfam" id="PF14520">
    <property type="entry name" value="HHH_5"/>
    <property type="match status" value="1"/>
</dbReference>
<dbReference type="Gene3D" id="2.40.50.140">
    <property type="entry name" value="Nucleic acid-binding proteins"/>
    <property type="match status" value="1"/>
</dbReference>
<comment type="caution">
    <text evidence="9">The sequence shown here is derived from an EMBL/GenBank/DDBJ whole genome shotgun (WGS) entry which is preliminary data.</text>
</comment>
<evidence type="ECO:0000259" key="7">
    <source>
        <dbReference type="Pfam" id="PF01330"/>
    </source>
</evidence>
<dbReference type="CDD" id="cd14332">
    <property type="entry name" value="UBA_RuvA_C"/>
    <property type="match status" value="1"/>
</dbReference>
<evidence type="ECO:0000256" key="6">
    <source>
        <dbReference type="HAMAP-Rule" id="MF_00031"/>
    </source>
</evidence>
<dbReference type="InterPro" id="IPR012340">
    <property type="entry name" value="NA-bd_OB-fold"/>
</dbReference>
<comment type="similarity">
    <text evidence="6">Belongs to the RuvA family.</text>
</comment>
<keyword evidence="1 6" id="KW-0963">Cytoplasm</keyword>
<dbReference type="SUPFAM" id="SSF46929">
    <property type="entry name" value="DNA helicase RuvA subunit, C-terminal domain"/>
    <property type="match status" value="1"/>
</dbReference>
<dbReference type="InterPro" id="IPR000085">
    <property type="entry name" value="RuvA"/>
</dbReference>
<dbReference type="NCBIfam" id="TIGR00084">
    <property type="entry name" value="ruvA"/>
    <property type="match status" value="1"/>
</dbReference>
<keyword evidence="5 6" id="KW-0234">DNA repair</keyword>
<evidence type="ECO:0000313" key="10">
    <source>
        <dbReference type="Proteomes" id="UP000763557"/>
    </source>
</evidence>
<dbReference type="Proteomes" id="UP000763557">
    <property type="component" value="Unassembled WGS sequence"/>
</dbReference>
<keyword evidence="10" id="KW-1185">Reference proteome</keyword>
<dbReference type="Gene3D" id="1.10.8.10">
    <property type="entry name" value="DNA helicase RuvA subunit, C-terminal domain"/>
    <property type="match status" value="1"/>
</dbReference>
<keyword evidence="2 6" id="KW-0227">DNA damage</keyword>
<dbReference type="InterPro" id="IPR013849">
    <property type="entry name" value="DNA_helicase_Holl-junc_RuvA_I"/>
</dbReference>
<evidence type="ECO:0000256" key="1">
    <source>
        <dbReference type="ARBA" id="ARBA00022490"/>
    </source>
</evidence>
<dbReference type="InterPro" id="IPR010994">
    <property type="entry name" value="RuvA_2-like"/>
</dbReference>
<dbReference type="Pfam" id="PF07499">
    <property type="entry name" value="RuvA_C"/>
    <property type="match status" value="1"/>
</dbReference>
<feature type="region of interest" description="Domain III" evidence="6">
    <location>
        <begin position="144"/>
        <end position="198"/>
    </location>
</feature>
<evidence type="ECO:0000256" key="5">
    <source>
        <dbReference type="ARBA" id="ARBA00023204"/>
    </source>
</evidence>
<comment type="caution">
    <text evidence="6">Lacks conserved residue(s) required for the propagation of feature annotation.</text>
</comment>
<feature type="domain" description="DNA helicase Holliday junction RuvA type" evidence="7">
    <location>
        <begin position="1"/>
        <end position="61"/>
    </location>
</feature>
<sequence>MISSVRGPVQSVGLDHAVIEVGGVGFAVQAAPSTLATLRRGEEAQLYTALIVREDSLTLFGFADTDARDLFWMLLTVSGIGPRLGLAMLAVLEPDKLRTALSEGNVAMLTQVPGIGKKGAERLIIELRDKVGALATGAESPVAPTANVVRGSVVEALVGLGFALKAAEQAVDGVLAENSAGDTAAVLRKSLAVLGRKR</sequence>
<evidence type="ECO:0000313" key="9">
    <source>
        <dbReference type="EMBL" id="NRN64382.1"/>
    </source>
</evidence>
<keyword evidence="9" id="KW-0378">Hydrolase</keyword>
<comment type="subcellular location">
    <subcellularLocation>
        <location evidence="6">Cytoplasm</location>
    </subcellularLocation>
</comment>
<dbReference type="HAMAP" id="MF_00031">
    <property type="entry name" value="DNA_HJ_migration_RuvA"/>
    <property type="match status" value="1"/>
</dbReference>
<dbReference type="EMBL" id="JAAATY010000003">
    <property type="protein sequence ID" value="NRN64382.1"/>
    <property type="molecule type" value="Genomic_DNA"/>
</dbReference>
<organism evidence="9 10">
    <name type="scientific">Kibdelosporangium persicum</name>
    <dbReference type="NCBI Taxonomy" id="2698649"/>
    <lineage>
        <taxon>Bacteria</taxon>
        <taxon>Bacillati</taxon>
        <taxon>Actinomycetota</taxon>
        <taxon>Actinomycetes</taxon>
        <taxon>Pseudonocardiales</taxon>
        <taxon>Pseudonocardiaceae</taxon>
        <taxon>Kibdelosporangium</taxon>
    </lineage>
</organism>
<keyword evidence="9" id="KW-0347">Helicase</keyword>
<keyword evidence="4 6" id="KW-0233">DNA recombination</keyword>
<dbReference type="Gene3D" id="1.10.150.20">
    <property type="entry name" value="5' to 3' exonuclease, C-terminal subdomain"/>
    <property type="match status" value="1"/>
</dbReference>
<gene>
    <name evidence="6" type="primary">ruvA</name>
    <name evidence="9" type="ORF">GC106_15880</name>
</gene>
<keyword evidence="9" id="KW-0067">ATP-binding</keyword>
<evidence type="ECO:0000256" key="2">
    <source>
        <dbReference type="ARBA" id="ARBA00022763"/>
    </source>
</evidence>
<protein>
    <recommendedName>
        <fullName evidence="6">Holliday junction branch migration complex subunit RuvA</fullName>
    </recommendedName>
</protein>
<dbReference type="Pfam" id="PF01330">
    <property type="entry name" value="RuvA_N"/>
    <property type="match status" value="1"/>
</dbReference>
<keyword evidence="9" id="KW-0547">Nucleotide-binding</keyword>
<dbReference type="RefSeq" id="WP_173126221.1">
    <property type="nucleotide sequence ID" value="NZ_JAAATY010000003.1"/>
</dbReference>
<dbReference type="InterPro" id="IPR036267">
    <property type="entry name" value="RuvA_C_sf"/>
</dbReference>